<protein>
    <recommendedName>
        <fullName evidence="2">dUTP diphosphatase</fullName>
        <ecNumber evidence="2">3.6.1.23</ecNumber>
    </recommendedName>
</protein>
<comment type="catalytic activity">
    <reaction evidence="5">
        <text>dUTP + H2O = dUMP + diphosphate + H(+)</text>
        <dbReference type="Rhea" id="RHEA:10248"/>
        <dbReference type="ChEBI" id="CHEBI:15377"/>
        <dbReference type="ChEBI" id="CHEBI:15378"/>
        <dbReference type="ChEBI" id="CHEBI:33019"/>
        <dbReference type="ChEBI" id="CHEBI:61555"/>
        <dbReference type="ChEBI" id="CHEBI:246422"/>
        <dbReference type="EC" id="3.6.1.23"/>
    </reaction>
</comment>
<organism evidence="7 8">
    <name type="scientific">Hominimerdicola aceti</name>
    <dbReference type="NCBI Taxonomy" id="2981726"/>
    <lineage>
        <taxon>Bacteria</taxon>
        <taxon>Bacillati</taxon>
        <taxon>Bacillota</taxon>
        <taxon>Clostridia</taxon>
        <taxon>Eubacteriales</taxon>
        <taxon>Oscillospiraceae</taxon>
        <taxon>Hominimerdicola</taxon>
    </lineage>
</organism>
<evidence type="ECO:0000256" key="5">
    <source>
        <dbReference type="ARBA" id="ARBA00047686"/>
    </source>
</evidence>
<dbReference type="Proteomes" id="UP001208131">
    <property type="component" value="Unassembled WGS sequence"/>
</dbReference>
<evidence type="ECO:0000259" key="6">
    <source>
        <dbReference type="Pfam" id="PF00692"/>
    </source>
</evidence>
<dbReference type="RefSeq" id="WP_267301623.1">
    <property type="nucleotide sequence ID" value="NZ_JAOQJZ010000012.1"/>
</dbReference>
<dbReference type="GO" id="GO:0046081">
    <property type="term" value="P:dUTP catabolic process"/>
    <property type="evidence" value="ECO:0007669"/>
    <property type="project" value="InterPro"/>
</dbReference>
<dbReference type="Gene3D" id="2.70.40.10">
    <property type="match status" value="1"/>
</dbReference>
<dbReference type="PANTHER" id="PTHR11241">
    <property type="entry name" value="DEOXYURIDINE 5'-TRIPHOSPHATE NUCLEOTIDOHYDROLASE"/>
    <property type="match status" value="1"/>
</dbReference>
<dbReference type="InterPro" id="IPR036157">
    <property type="entry name" value="dUTPase-like_sf"/>
</dbReference>
<accession>A0AAE3LN87</accession>
<comment type="similarity">
    <text evidence="1">Belongs to the dUTPase family.</text>
</comment>
<dbReference type="AlphaFoldDB" id="A0AAE3LN87"/>
<feature type="domain" description="dUTPase-like" evidence="6">
    <location>
        <begin position="14"/>
        <end position="109"/>
    </location>
</feature>
<dbReference type="PANTHER" id="PTHR11241:SF0">
    <property type="entry name" value="DEOXYURIDINE 5'-TRIPHOSPHATE NUCLEOTIDOHYDROLASE"/>
    <property type="match status" value="1"/>
</dbReference>
<evidence type="ECO:0000313" key="7">
    <source>
        <dbReference type="EMBL" id="MCU6706471.1"/>
    </source>
</evidence>
<comment type="caution">
    <text evidence="7">The sequence shown here is derived from an EMBL/GenBank/DDBJ whole genome shotgun (WGS) entry which is preliminary data.</text>
</comment>
<reference evidence="7 8" key="1">
    <citation type="journal article" date="2021" name="ISME Commun">
        <title>Automated analysis of genomic sequences facilitates high-throughput and comprehensive description of bacteria.</title>
        <authorList>
            <person name="Hitch T.C.A."/>
        </authorList>
    </citation>
    <scope>NUCLEOTIDE SEQUENCE [LARGE SCALE GENOMIC DNA]</scope>
    <source>
        <strain evidence="7 8">Sanger_31</strain>
    </source>
</reference>
<evidence type="ECO:0000256" key="3">
    <source>
        <dbReference type="ARBA" id="ARBA00022801"/>
    </source>
</evidence>
<dbReference type="GO" id="GO:0004170">
    <property type="term" value="F:dUTP diphosphatase activity"/>
    <property type="evidence" value="ECO:0007669"/>
    <property type="project" value="UniProtKB-EC"/>
</dbReference>
<dbReference type="InterPro" id="IPR029054">
    <property type="entry name" value="dUTPase-like"/>
</dbReference>
<gene>
    <name evidence="7" type="ORF">OCV57_11125</name>
</gene>
<dbReference type="CDD" id="cd07557">
    <property type="entry name" value="trimeric_dUTPase"/>
    <property type="match status" value="1"/>
</dbReference>
<name>A0AAE3LN87_9FIRM</name>
<dbReference type="Pfam" id="PF00692">
    <property type="entry name" value="dUTPase"/>
    <property type="match status" value="1"/>
</dbReference>
<sequence>MITAVKFAKIKPNAIIPTKRPEDAGYDVYPCFDEDYIIIKPHTTVIIPTGIASACDTDYCFVLHERSSTGTKGMAQRCGIIDSGYRGEWGVPITNTNDVPIVICKKESITDFNDFASVLLLPYGKSDSILYPSDYILYPYEKAICQALIIPVPEVEIEEYTYEELKAISSERGTGRLGSSGK</sequence>
<dbReference type="InterPro" id="IPR008181">
    <property type="entry name" value="dUTPase"/>
</dbReference>
<dbReference type="InterPro" id="IPR033704">
    <property type="entry name" value="dUTPase_trimeric"/>
</dbReference>
<dbReference type="EMBL" id="JAOQJZ010000012">
    <property type="protein sequence ID" value="MCU6706471.1"/>
    <property type="molecule type" value="Genomic_DNA"/>
</dbReference>
<dbReference type="GO" id="GO:0000287">
    <property type="term" value="F:magnesium ion binding"/>
    <property type="evidence" value="ECO:0007669"/>
    <property type="project" value="InterPro"/>
</dbReference>
<dbReference type="EC" id="3.6.1.23" evidence="2"/>
<evidence type="ECO:0000256" key="2">
    <source>
        <dbReference type="ARBA" id="ARBA00012379"/>
    </source>
</evidence>
<keyword evidence="3" id="KW-0378">Hydrolase</keyword>
<keyword evidence="8" id="KW-1185">Reference proteome</keyword>
<evidence type="ECO:0000256" key="1">
    <source>
        <dbReference type="ARBA" id="ARBA00006581"/>
    </source>
</evidence>
<keyword evidence="4" id="KW-0546">Nucleotide metabolism</keyword>
<evidence type="ECO:0000256" key="4">
    <source>
        <dbReference type="ARBA" id="ARBA00023080"/>
    </source>
</evidence>
<dbReference type="SUPFAM" id="SSF51283">
    <property type="entry name" value="dUTPase-like"/>
    <property type="match status" value="1"/>
</dbReference>
<evidence type="ECO:0000313" key="8">
    <source>
        <dbReference type="Proteomes" id="UP001208131"/>
    </source>
</evidence>
<proteinExistence type="inferred from homology"/>
<dbReference type="GO" id="GO:0006226">
    <property type="term" value="P:dUMP biosynthetic process"/>
    <property type="evidence" value="ECO:0007669"/>
    <property type="project" value="InterPro"/>
</dbReference>